<organism evidence="1 2">
    <name type="scientific">Tannerella sp. oral taxon BU063 isolate Cell 8/11</name>
    <dbReference type="NCBI Taxonomy" id="1411915"/>
    <lineage>
        <taxon>Bacteria</taxon>
        <taxon>Pseudomonadati</taxon>
        <taxon>Bacteroidota</taxon>
        <taxon>Bacteroidia</taxon>
        <taxon>Bacteroidales</taxon>
        <taxon>Tannerellaceae</taxon>
        <taxon>Tannerella</taxon>
    </lineage>
</organism>
<dbReference type="EMBL" id="AYYF01001617">
    <property type="protein sequence ID" value="ETK11079.1"/>
    <property type="molecule type" value="Genomic_DNA"/>
</dbReference>
<dbReference type="AlphaFoldDB" id="W2CV44"/>
<name>W2CV44_9BACT</name>
<dbReference type="InterPro" id="IPR035093">
    <property type="entry name" value="RelE/ParE_toxin_dom_sf"/>
</dbReference>
<sequence length="112" mass="13652">MRKIIAYKNYFSDFMQALSKPEADKVLRALDLLRTEERLPRHYIKYVREGLYEFRVSHGNNEFRLFFIYDGDTIVVLFNCFKKKTQRTPHREIEKALRLRKEYDATKRDRKG</sequence>
<gene>
    <name evidence="1" type="ORF">T235_17305</name>
</gene>
<evidence type="ECO:0000313" key="2">
    <source>
        <dbReference type="Proteomes" id="UP000034980"/>
    </source>
</evidence>
<proteinExistence type="predicted"/>
<evidence type="ECO:0000313" key="1">
    <source>
        <dbReference type="EMBL" id="ETK11079.1"/>
    </source>
</evidence>
<dbReference type="Proteomes" id="UP000034980">
    <property type="component" value="Unassembled WGS sequence"/>
</dbReference>
<dbReference type="SUPFAM" id="SSF143011">
    <property type="entry name" value="RelE-like"/>
    <property type="match status" value="1"/>
</dbReference>
<dbReference type="Pfam" id="PF05973">
    <property type="entry name" value="Gp49"/>
    <property type="match status" value="1"/>
</dbReference>
<protein>
    <submittedName>
        <fullName evidence="1">Toxin RelE</fullName>
    </submittedName>
</protein>
<dbReference type="InterPro" id="IPR009241">
    <property type="entry name" value="HigB-like"/>
</dbReference>
<comment type="caution">
    <text evidence="1">The sequence shown here is derived from an EMBL/GenBank/DDBJ whole genome shotgun (WGS) entry which is preliminary data.</text>
</comment>
<accession>W2CV44</accession>
<reference evidence="1 2" key="1">
    <citation type="submission" date="2013-11" db="EMBL/GenBank/DDBJ databases">
        <title>Single cell genomics of uncultured Tannerella BU063 (oral taxon 286).</title>
        <authorList>
            <person name="Beall C.J."/>
            <person name="Campbell A.G."/>
            <person name="Griffen A.L."/>
            <person name="Podar M."/>
            <person name="Leys E.J."/>
        </authorList>
    </citation>
    <scope>NUCLEOTIDE SEQUENCE [LARGE SCALE GENOMIC DNA]</scope>
    <source>
        <strain evidence="1">Cell 8/11</strain>
    </source>
</reference>